<evidence type="ECO:0000259" key="4">
    <source>
        <dbReference type="Pfam" id="PF03328"/>
    </source>
</evidence>
<proteinExistence type="inferred from homology"/>
<keyword evidence="6" id="KW-1185">Reference proteome</keyword>
<name>A0A844H2Y8_9RHOB</name>
<dbReference type="Proteomes" id="UP000442533">
    <property type="component" value="Unassembled WGS sequence"/>
</dbReference>
<dbReference type="GO" id="GO:0016832">
    <property type="term" value="F:aldehyde-lyase activity"/>
    <property type="evidence" value="ECO:0007669"/>
    <property type="project" value="TreeGrafter"/>
</dbReference>
<protein>
    <recommendedName>
        <fullName evidence="4">HpcH/HpaI aldolase/citrate lyase domain-containing protein</fullName>
    </recommendedName>
</protein>
<dbReference type="InterPro" id="IPR040442">
    <property type="entry name" value="Pyrv_kinase-like_dom_sf"/>
</dbReference>
<comment type="similarity">
    <text evidence="1">Belongs to the HpcH/HpaI aldolase family.</text>
</comment>
<dbReference type="EMBL" id="WMIF01000007">
    <property type="protein sequence ID" value="MTH34375.1"/>
    <property type="molecule type" value="Genomic_DNA"/>
</dbReference>
<dbReference type="PANTHER" id="PTHR30502">
    <property type="entry name" value="2-KETO-3-DEOXY-L-RHAMNONATE ALDOLASE"/>
    <property type="match status" value="1"/>
</dbReference>
<organism evidence="5 6">
    <name type="scientific">Paracoccus limosus</name>
    <dbReference type="NCBI Taxonomy" id="913252"/>
    <lineage>
        <taxon>Bacteria</taxon>
        <taxon>Pseudomonadati</taxon>
        <taxon>Pseudomonadota</taxon>
        <taxon>Alphaproteobacteria</taxon>
        <taxon>Rhodobacterales</taxon>
        <taxon>Paracoccaceae</taxon>
        <taxon>Paracoccus</taxon>
    </lineage>
</organism>
<dbReference type="RefSeq" id="WP_155063936.1">
    <property type="nucleotide sequence ID" value="NZ_WMIF01000007.1"/>
</dbReference>
<dbReference type="AlphaFoldDB" id="A0A844H2Y8"/>
<feature type="domain" description="HpcH/HpaI aldolase/citrate lyase" evidence="4">
    <location>
        <begin position="30"/>
        <end position="249"/>
    </location>
</feature>
<evidence type="ECO:0000256" key="3">
    <source>
        <dbReference type="ARBA" id="ARBA00023239"/>
    </source>
</evidence>
<reference evidence="5 6" key="1">
    <citation type="submission" date="2019-11" db="EMBL/GenBank/DDBJ databases">
        <authorList>
            <person name="Dong K."/>
        </authorList>
    </citation>
    <scope>NUCLEOTIDE SEQUENCE [LARGE SCALE GENOMIC DNA]</scope>
    <source>
        <strain evidence="5 6">JCM 17370</strain>
    </source>
</reference>
<keyword evidence="2" id="KW-0479">Metal-binding</keyword>
<dbReference type="Gene3D" id="3.20.20.60">
    <property type="entry name" value="Phosphoenolpyruvate-binding domains"/>
    <property type="match status" value="1"/>
</dbReference>
<keyword evidence="3" id="KW-0456">Lyase</keyword>
<dbReference type="InterPro" id="IPR015813">
    <property type="entry name" value="Pyrv/PenolPyrv_kinase-like_dom"/>
</dbReference>
<dbReference type="InterPro" id="IPR050251">
    <property type="entry name" value="HpcH-HpaI_aldolase"/>
</dbReference>
<sequence>MSFDPALLPKSLTLGLSLRERLSRRDVVTGAWCTLPHPSVIELMARLDFDFLLLDSEHSAIGLGDLGALLPACELHDAPAIFRPRSHCAGEIKAALDAGACGVMVPMIDTVEAARQVIDTCRYAPMGQRGIGPWRASGYYDGFADYTARANDATTLILQIESATGLANVEAIAALPGYEALYVGPADLASSLGLPIGERKQQMRAALERVARAARAHGKAAGIDMNIAGDLPELAAMGFTFFTIGSDAGFIQSGGRALVRELAEVAA</sequence>
<evidence type="ECO:0000313" key="6">
    <source>
        <dbReference type="Proteomes" id="UP000442533"/>
    </source>
</evidence>
<evidence type="ECO:0000256" key="2">
    <source>
        <dbReference type="ARBA" id="ARBA00022723"/>
    </source>
</evidence>
<gene>
    <name evidence="5" type="ORF">GL279_07155</name>
</gene>
<dbReference type="GO" id="GO:0005737">
    <property type="term" value="C:cytoplasm"/>
    <property type="evidence" value="ECO:0007669"/>
    <property type="project" value="TreeGrafter"/>
</dbReference>
<dbReference type="OrthoDB" id="9802624at2"/>
<comment type="caution">
    <text evidence="5">The sequence shown here is derived from an EMBL/GenBank/DDBJ whole genome shotgun (WGS) entry which is preliminary data.</text>
</comment>
<accession>A0A844H2Y8</accession>
<dbReference type="GO" id="GO:0046872">
    <property type="term" value="F:metal ion binding"/>
    <property type="evidence" value="ECO:0007669"/>
    <property type="project" value="UniProtKB-KW"/>
</dbReference>
<dbReference type="Pfam" id="PF03328">
    <property type="entry name" value="HpcH_HpaI"/>
    <property type="match status" value="1"/>
</dbReference>
<dbReference type="SUPFAM" id="SSF51621">
    <property type="entry name" value="Phosphoenolpyruvate/pyruvate domain"/>
    <property type="match status" value="1"/>
</dbReference>
<evidence type="ECO:0000256" key="1">
    <source>
        <dbReference type="ARBA" id="ARBA00005568"/>
    </source>
</evidence>
<evidence type="ECO:0000313" key="5">
    <source>
        <dbReference type="EMBL" id="MTH34375.1"/>
    </source>
</evidence>
<dbReference type="InterPro" id="IPR005000">
    <property type="entry name" value="Aldolase/citrate-lyase_domain"/>
</dbReference>
<dbReference type="PANTHER" id="PTHR30502:SF0">
    <property type="entry name" value="PHOSPHOENOLPYRUVATE CARBOXYLASE FAMILY PROTEIN"/>
    <property type="match status" value="1"/>
</dbReference>